<dbReference type="Proteomes" id="UP000255024">
    <property type="component" value="Unassembled WGS sequence"/>
</dbReference>
<dbReference type="GO" id="GO:0009279">
    <property type="term" value="C:cell outer membrane"/>
    <property type="evidence" value="ECO:0007669"/>
    <property type="project" value="UniProtKB-SubCell"/>
</dbReference>
<evidence type="ECO:0000256" key="3">
    <source>
        <dbReference type="ARBA" id="ARBA00022452"/>
    </source>
</evidence>
<name>A0A378RLG9_MYROD</name>
<reference evidence="8 9" key="1">
    <citation type="submission" date="2018-06" db="EMBL/GenBank/DDBJ databases">
        <authorList>
            <consortium name="Pathogen Informatics"/>
            <person name="Doyle S."/>
        </authorList>
    </citation>
    <scope>NUCLEOTIDE SEQUENCE [LARGE SCALE GENOMIC DNA]</scope>
    <source>
        <strain evidence="8 9">NCTC11179</strain>
    </source>
</reference>
<dbReference type="Gene3D" id="2.40.170.20">
    <property type="entry name" value="TonB-dependent receptor, beta-barrel domain"/>
    <property type="match status" value="1"/>
</dbReference>
<evidence type="ECO:0000256" key="2">
    <source>
        <dbReference type="ARBA" id="ARBA00022448"/>
    </source>
</evidence>
<dbReference type="AlphaFoldDB" id="A0A378RLG9"/>
<comment type="subcellular location">
    <subcellularLocation>
        <location evidence="1">Cell outer membrane</location>
        <topology evidence="1">Multi-pass membrane protein</topology>
    </subcellularLocation>
</comment>
<evidence type="ECO:0000256" key="4">
    <source>
        <dbReference type="ARBA" id="ARBA00022692"/>
    </source>
</evidence>
<feature type="chain" id="PRO_5016986769" evidence="7">
    <location>
        <begin position="22"/>
        <end position="598"/>
    </location>
</feature>
<sequence length="598" mass="67108">MKQIKILTFVSSVLFVGAAVAQDKNKSDLGTEVVDVVRRYDATVSEAFKVREMPNLDEDVKGKKKEVVYTITSFPVASTFVPTKGEAAKVEAKRNLERFDNYALFAIGNYTNINGELFLSGQIDPDSYIAGFVNHFSSQGGIKNLLLDDDFSKTKAGINFSGQKKKIGWNTEVGGSYQTLNWYGLPQEEMGDLIPQSTVVSINPKQKYKSFYFDGSVSFEDLPIKGVDVYYNNFSDDFDRAENRFVFKPRVETAFDEGIIGKLNLVVDYVSSDYRKQTFLTDQGWDYANTATATQKLSDKHFNFGAEPSVVLKGDDYFVQLGVGLYYNNGKVGGSSDNSFKFYPQVKASYNLVPNIVIAYAGIDGRLTQNSFKDFVDQNPFVSPEAMLLPTDKTYDFHVGMKGKLDHTISYNIKASYLKENDKALFVSTPYSSNTKRLGYLYGNAFNVAYAEVETLRLFGELRFDIDNTLLLGVHGEYNHYDTNTAEAWGLPKIRVGADALINFTEQWFAGMDLQYVGERKDMFVNHDFSLDGGNVADAVRKVDGYADLNLKVGYRPTKNWTVFLKGNNLLNETYNQWGSFKSQGIQVMGGAIYKFGF</sequence>
<dbReference type="PANTHER" id="PTHR30069">
    <property type="entry name" value="TONB-DEPENDENT OUTER MEMBRANE RECEPTOR"/>
    <property type="match status" value="1"/>
</dbReference>
<keyword evidence="5" id="KW-0472">Membrane</keyword>
<dbReference type="RefSeq" id="WP_115090721.1">
    <property type="nucleotide sequence ID" value="NZ_CP068107.1"/>
</dbReference>
<proteinExistence type="predicted"/>
<evidence type="ECO:0000313" key="8">
    <source>
        <dbReference type="EMBL" id="STZ27862.1"/>
    </source>
</evidence>
<evidence type="ECO:0000313" key="9">
    <source>
        <dbReference type="Proteomes" id="UP000255024"/>
    </source>
</evidence>
<dbReference type="InterPro" id="IPR036942">
    <property type="entry name" value="Beta-barrel_TonB_sf"/>
</dbReference>
<accession>A0A378RLG9</accession>
<dbReference type="EMBL" id="UGQL01000001">
    <property type="protein sequence ID" value="STZ27862.1"/>
    <property type="molecule type" value="Genomic_DNA"/>
</dbReference>
<keyword evidence="6" id="KW-0998">Cell outer membrane</keyword>
<keyword evidence="4" id="KW-0812">Transmembrane</keyword>
<keyword evidence="7" id="KW-0732">Signal</keyword>
<keyword evidence="8" id="KW-0675">Receptor</keyword>
<protein>
    <submittedName>
        <fullName evidence="8">Outer membrane cobalamin receptor protein</fullName>
    </submittedName>
</protein>
<dbReference type="GO" id="GO:0044718">
    <property type="term" value="P:siderophore transmembrane transport"/>
    <property type="evidence" value="ECO:0007669"/>
    <property type="project" value="TreeGrafter"/>
</dbReference>
<keyword evidence="9" id="KW-1185">Reference proteome</keyword>
<gene>
    <name evidence="8" type="ORF">NCTC11179_01399</name>
</gene>
<dbReference type="InterPro" id="IPR039426">
    <property type="entry name" value="TonB-dep_rcpt-like"/>
</dbReference>
<dbReference type="GO" id="GO:0015344">
    <property type="term" value="F:siderophore uptake transmembrane transporter activity"/>
    <property type="evidence" value="ECO:0007669"/>
    <property type="project" value="TreeGrafter"/>
</dbReference>
<evidence type="ECO:0000256" key="1">
    <source>
        <dbReference type="ARBA" id="ARBA00004571"/>
    </source>
</evidence>
<evidence type="ECO:0000256" key="7">
    <source>
        <dbReference type="SAM" id="SignalP"/>
    </source>
</evidence>
<feature type="signal peptide" evidence="7">
    <location>
        <begin position="1"/>
        <end position="21"/>
    </location>
</feature>
<dbReference type="PANTHER" id="PTHR30069:SF40">
    <property type="entry name" value="TONB-DEPENDENT RECEPTOR NMB0964-RELATED"/>
    <property type="match status" value="1"/>
</dbReference>
<evidence type="ECO:0000256" key="5">
    <source>
        <dbReference type="ARBA" id="ARBA00023136"/>
    </source>
</evidence>
<keyword evidence="3" id="KW-1134">Transmembrane beta strand</keyword>
<organism evidence="8 9">
    <name type="scientific">Myroides odoratus</name>
    <name type="common">Flavobacterium odoratum</name>
    <dbReference type="NCBI Taxonomy" id="256"/>
    <lineage>
        <taxon>Bacteria</taxon>
        <taxon>Pseudomonadati</taxon>
        <taxon>Bacteroidota</taxon>
        <taxon>Flavobacteriia</taxon>
        <taxon>Flavobacteriales</taxon>
        <taxon>Flavobacteriaceae</taxon>
        <taxon>Myroides</taxon>
    </lineage>
</organism>
<keyword evidence="2" id="KW-0813">Transport</keyword>
<dbReference type="SUPFAM" id="SSF56935">
    <property type="entry name" value="Porins"/>
    <property type="match status" value="1"/>
</dbReference>
<evidence type="ECO:0000256" key="6">
    <source>
        <dbReference type="ARBA" id="ARBA00023237"/>
    </source>
</evidence>